<reference evidence="1 5" key="2">
    <citation type="journal article" date="2023" name="Phytobiomes J">
        <title>Deciphering the key players within the bacterial microbiota associated with aerial crown gall tumors on rhododendron: Insights into the gallobiome.</title>
        <authorList>
            <person name="Kuzmanovic N."/>
            <person name="Nesme J."/>
            <person name="Wolf J."/>
            <person name="Neumann-Schaal M."/>
            <person name="Petersen J."/>
            <person name="Fernandez-Gnecco G."/>
            <person name="Sproeer C."/>
            <person name="Bunk B."/>
            <person name="Overmann J."/>
            <person name="Sorensen S.J."/>
            <person name="Idczak E."/>
            <person name="Smalla K."/>
        </authorList>
    </citation>
    <scope>NUCLEOTIDE SEQUENCE [LARGE SCALE GENOMIC DNA]</scope>
    <source>
        <strain evidence="1">Rho-11.1</strain>
        <strain evidence="2">Rho-14.1</strain>
        <strain evidence="5">rho-14.1</strain>
    </source>
</reference>
<evidence type="ECO:0000313" key="5">
    <source>
        <dbReference type="Proteomes" id="UP001277561"/>
    </source>
</evidence>
<dbReference type="AlphaFoldDB" id="A0AAE5RSI3"/>
<dbReference type="SUPFAM" id="SSF50475">
    <property type="entry name" value="FMN-binding split barrel"/>
    <property type="match status" value="1"/>
</dbReference>
<evidence type="ECO:0000313" key="4">
    <source>
        <dbReference type="Proteomes" id="UP000237447"/>
    </source>
</evidence>
<dbReference type="Gene3D" id="2.30.110.10">
    <property type="entry name" value="Electron Transport, Fmn-binding Protein, Chain A"/>
    <property type="match status" value="1"/>
</dbReference>
<protein>
    <submittedName>
        <fullName evidence="1">Pyridoxamine 5'-phosphate oxidase family protein</fullName>
    </submittedName>
</protein>
<accession>A0AAE5RSI3</accession>
<dbReference type="RefSeq" id="WP_103660403.1">
    <property type="nucleotide sequence ID" value="NZ_CP192765.1"/>
</dbReference>
<proteinExistence type="predicted"/>
<keyword evidence="5" id="KW-1185">Reference proteome</keyword>
<dbReference type="EMBL" id="JAVRAF010000012">
    <property type="protein sequence ID" value="MDX8304979.1"/>
    <property type="molecule type" value="Genomic_DNA"/>
</dbReference>
<dbReference type="Proteomes" id="UP001277561">
    <property type="component" value="Unassembled WGS sequence"/>
</dbReference>
<evidence type="ECO:0000313" key="2">
    <source>
        <dbReference type="EMBL" id="MDX8332326.1"/>
    </source>
</evidence>
<dbReference type="InterPro" id="IPR024747">
    <property type="entry name" value="Pyridox_Oxase-rel"/>
</dbReference>
<organism evidence="3 4">
    <name type="scientific">Agrobacterium rosae</name>
    <dbReference type="NCBI Taxonomy" id="1972867"/>
    <lineage>
        <taxon>Bacteria</taxon>
        <taxon>Pseudomonadati</taxon>
        <taxon>Pseudomonadota</taxon>
        <taxon>Alphaproteobacteria</taxon>
        <taxon>Hyphomicrobiales</taxon>
        <taxon>Rhizobiaceae</taxon>
        <taxon>Rhizobium/Agrobacterium group</taxon>
        <taxon>Agrobacterium</taxon>
    </lineage>
</organism>
<dbReference type="Pfam" id="PF12900">
    <property type="entry name" value="Pyridox_ox_2"/>
    <property type="match status" value="1"/>
</dbReference>
<gene>
    <name evidence="3" type="ORF">CPJ18_25650</name>
    <name evidence="1" type="ORF">RMR22_22235</name>
    <name evidence="2" type="ORF">RMS29_24270</name>
</gene>
<dbReference type="EMBL" id="NXEJ01000014">
    <property type="protein sequence ID" value="POO48530.1"/>
    <property type="molecule type" value="Genomic_DNA"/>
</dbReference>
<sequence length="150" mass="17111">MNVQEMTTPECRAMLEANSICHLGCIAAGKPYIVPLQYIYRGGMLYAFSMPGKKIDSLRADPHVCLQLDHVETKQEWQSVLVEGRYQELPDDEKWHGEHMYAWSLLQKKNDWWEPGAYKPAGVEPPKPASLPVFFSVEIETLSGRCARND</sequence>
<dbReference type="InterPro" id="IPR012349">
    <property type="entry name" value="Split_barrel_FMN-bd"/>
</dbReference>
<reference evidence="3 4" key="1">
    <citation type="journal article" date="2018" name="Syst. Appl. Microbiol.">
        <title>Agrobacterium rosae sp. nov., isolated from galls on different agricultural crops.</title>
        <authorList>
            <person name="Kuzmanovic N."/>
            <person name="Pulawska J."/>
            <person name="Smalla K."/>
            <person name="Nesme X."/>
        </authorList>
    </citation>
    <scope>NUCLEOTIDE SEQUENCE [LARGE SCALE GENOMIC DNA]</scope>
    <source>
        <strain evidence="3 4">NCPPB 1650</strain>
    </source>
</reference>
<dbReference type="EMBL" id="JAVRAD010000016">
    <property type="protein sequence ID" value="MDX8332326.1"/>
    <property type="molecule type" value="Genomic_DNA"/>
</dbReference>
<dbReference type="GeneID" id="86882654"/>
<evidence type="ECO:0000313" key="3">
    <source>
        <dbReference type="EMBL" id="POO48530.1"/>
    </source>
</evidence>
<dbReference type="Proteomes" id="UP000237447">
    <property type="component" value="Unassembled WGS sequence"/>
</dbReference>
<evidence type="ECO:0000313" key="1">
    <source>
        <dbReference type="EMBL" id="MDX8304979.1"/>
    </source>
</evidence>
<comment type="caution">
    <text evidence="3">The sequence shown here is derived from an EMBL/GenBank/DDBJ whole genome shotgun (WGS) entry which is preliminary data.</text>
</comment>
<name>A0AAE5RSI3_9HYPH</name>